<name>A0ABS5YCL8_9GAMM</name>
<organism evidence="1 2">
    <name type="scientific">Candidatus Sodalis endolongispinus</name>
    <dbReference type="NCBI Taxonomy" id="2812662"/>
    <lineage>
        <taxon>Bacteria</taxon>
        <taxon>Pseudomonadati</taxon>
        <taxon>Pseudomonadota</taxon>
        <taxon>Gammaproteobacteria</taxon>
        <taxon>Enterobacterales</taxon>
        <taxon>Bruguierivoracaceae</taxon>
        <taxon>Sodalis</taxon>
    </lineage>
</organism>
<dbReference type="Gene3D" id="2.60.460.10">
    <property type="entry name" value="protein yfey like domain"/>
    <property type="match status" value="1"/>
</dbReference>
<dbReference type="NCBIfam" id="NF007990">
    <property type="entry name" value="PRK10718.1"/>
    <property type="match status" value="1"/>
</dbReference>
<protein>
    <submittedName>
        <fullName evidence="1">RpoE-regulated lipoprotein</fullName>
    </submittedName>
</protein>
<accession>A0ABS5YCL8</accession>
<gene>
    <name evidence="1" type="ORF">JZM24_12410</name>
</gene>
<dbReference type="InterPro" id="IPR010938">
    <property type="entry name" value="DUF1131"/>
</dbReference>
<dbReference type="PROSITE" id="PS51257">
    <property type="entry name" value="PROKAR_LIPOPROTEIN"/>
    <property type="match status" value="1"/>
</dbReference>
<comment type="caution">
    <text evidence="1">The sequence shown here is derived from an EMBL/GenBank/DDBJ whole genome shotgun (WGS) entry which is preliminary data.</text>
</comment>
<dbReference type="InterPro" id="IPR038714">
    <property type="entry name" value="YfeY-like_sf"/>
</dbReference>
<sequence>MNLFRPLIIGLPLVLAGCSTLSGLSWSSFSPFHWFAESRKVSDQGVGSITAATPMTQPALEKALDGDYRLRGGMETRNGEIVSVYQALAKDQVKLTAYGPSSGRVAEVVVTDEAIESAWGVKIGTPFSALDQKAYGACSKGSGEDRDAVVCQAPQSAHVSYVFKCIWHGPESLMPADDQLRTWQVSKIIWRASAAR</sequence>
<evidence type="ECO:0000313" key="2">
    <source>
        <dbReference type="Proteomes" id="UP000811282"/>
    </source>
</evidence>
<dbReference type="Pfam" id="PF06572">
    <property type="entry name" value="DUF1131"/>
    <property type="match status" value="1"/>
</dbReference>
<keyword evidence="2" id="KW-1185">Reference proteome</keyword>
<dbReference type="Proteomes" id="UP000811282">
    <property type="component" value="Unassembled WGS sequence"/>
</dbReference>
<keyword evidence="1" id="KW-0449">Lipoprotein</keyword>
<proteinExistence type="predicted"/>
<reference evidence="1 2" key="1">
    <citation type="journal article" date="2021" name="Genome Biol. Evol.">
        <title>The evolution of interdependence in a four-way mealybug symbiosis.</title>
        <authorList>
            <person name="Garber A.I."/>
            <person name="Kupper M."/>
            <person name="Laetsch D.R."/>
            <person name="Weldon S.R."/>
            <person name="Ladinsky M.S."/>
            <person name="Bjorkman P.J."/>
            <person name="McCutcheon J.P."/>
        </authorList>
    </citation>
    <scope>NUCLEOTIDE SEQUENCE [LARGE SCALE GENOMIC DNA]</scope>
    <source>
        <strain evidence="1">SOD</strain>
    </source>
</reference>
<dbReference type="EMBL" id="JAFJYC010000001">
    <property type="protein sequence ID" value="MBT9432728.1"/>
    <property type="molecule type" value="Genomic_DNA"/>
</dbReference>
<evidence type="ECO:0000313" key="1">
    <source>
        <dbReference type="EMBL" id="MBT9432728.1"/>
    </source>
</evidence>